<keyword evidence="1" id="KW-1133">Transmembrane helix</keyword>
<proteinExistence type="predicted"/>
<accession>A0A0M0LI94</accession>
<protein>
    <recommendedName>
        <fullName evidence="4">Signal peptidase I</fullName>
    </recommendedName>
</protein>
<feature type="transmembrane region" description="Helical" evidence="1">
    <location>
        <begin position="12"/>
        <end position="35"/>
    </location>
</feature>
<evidence type="ECO:0000313" key="2">
    <source>
        <dbReference type="EMBL" id="KOO50800.1"/>
    </source>
</evidence>
<evidence type="ECO:0000313" key="3">
    <source>
        <dbReference type="Proteomes" id="UP000037558"/>
    </source>
</evidence>
<reference evidence="3" key="1">
    <citation type="submission" date="2015-08" db="EMBL/GenBank/DDBJ databases">
        <title>Fjat-14210 dsm16467.</title>
        <authorList>
            <person name="Liu B."/>
            <person name="Wang J."/>
            <person name="Zhu Y."/>
            <person name="Liu G."/>
            <person name="Chen Q."/>
            <person name="Chen Z."/>
            <person name="Lan J."/>
            <person name="Che J."/>
            <person name="Ge C."/>
            <person name="Shi H."/>
            <person name="Pan Z."/>
            <person name="Liu X."/>
        </authorList>
    </citation>
    <scope>NUCLEOTIDE SEQUENCE [LARGE SCALE GENOMIC DNA]</scope>
    <source>
        <strain evidence="3">DSM 16467</strain>
    </source>
</reference>
<keyword evidence="1" id="KW-0472">Membrane</keyword>
<dbReference type="RefSeq" id="WP_053399973.1">
    <property type="nucleotide sequence ID" value="NZ_LILC01000002.1"/>
</dbReference>
<feature type="transmembrane region" description="Helical" evidence="1">
    <location>
        <begin position="139"/>
        <end position="157"/>
    </location>
</feature>
<name>A0A0M0LI94_9BACI</name>
<gene>
    <name evidence="2" type="ORF">AMD01_03435</name>
</gene>
<comment type="caution">
    <text evidence="2">The sequence shown here is derived from an EMBL/GenBank/DDBJ whole genome shotgun (WGS) entry which is preliminary data.</text>
</comment>
<evidence type="ECO:0008006" key="4">
    <source>
        <dbReference type="Google" id="ProtNLM"/>
    </source>
</evidence>
<dbReference type="Proteomes" id="UP000037558">
    <property type="component" value="Unassembled WGS sequence"/>
</dbReference>
<dbReference type="PATRIC" id="fig|284581.3.peg.979"/>
<sequence length="162" mass="19003">MVESRERRFYWFRWVLVLYIVSFTAIFFSLVPLFFGYHLTVQENSELASTIPQKSLVIAKQFHQQPLKEGTVILISASSTREMTTIHRIEKITDQHHYMINIGTKNMPVLEPVAKKDILATYAYHLPFIGGVIELSKEYMVTIFAVCVLLYLYTYTWEEKEL</sequence>
<dbReference type="STRING" id="284581.AMD01_03435"/>
<dbReference type="OrthoDB" id="2860094at2"/>
<keyword evidence="3" id="KW-1185">Reference proteome</keyword>
<organism evidence="2 3">
    <name type="scientific">Priestia koreensis</name>
    <dbReference type="NCBI Taxonomy" id="284581"/>
    <lineage>
        <taxon>Bacteria</taxon>
        <taxon>Bacillati</taxon>
        <taxon>Bacillota</taxon>
        <taxon>Bacilli</taxon>
        <taxon>Bacillales</taxon>
        <taxon>Bacillaceae</taxon>
        <taxon>Priestia</taxon>
    </lineage>
</organism>
<dbReference type="EMBL" id="LILC01000002">
    <property type="protein sequence ID" value="KOO50800.1"/>
    <property type="molecule type" value="Genomic_DNA"/>
</dbReference>
<evidence type="ECO:0000256" key="1">
    <source>
        <dbReference type="SAM" id="Phobius"/>
    </source>
</evidence>
<keyword evidence="1" id="KW-0812">Transmembrane</keyword>
<dbReference type="AlphaFoldDB" id="A0A0M0LI94"/>